<accession>A0ABW4ZCT3</accession>
<keyword evidence="2" id="KW-0547">Nucleotide-binding</keyword>
<dbReference type="PANTHER" id="PTHR30270">
    <property type="entry name" value="THIAMINE-MONOPHOSPHATE KINASE"/>
    <property type="match status" value="1"/>
</dbReference>
<feature type="binding site" evidence="2">
    <location>
        <position position="49"/>
    </location>
    <ligand>
        <name>Mg(2+)</name>
        <dbReference type="ChEBI" id="CHEBI:18420"/>
        <label>1</label>
    </ligand>
</feature>
<feature type="binding site" evidence="2">
    <location>
        <position position="107"/>
    </location>
    <ligand>
        <name>ATP</name>
        <dbReference type="ChEBI" id="CHEBI:30616"/>
    </ligand>
</feature>
<comment type="caution">
    <text evidence="4">The sequence shown here is derived from an EMBL/GenBank/DDBJ whole genome shotgun (WGS) entry which is preliminary data.</text>
</comment>
<keyword evidence="2 4" id="KW-0808">Transferase</keyword>
<feature type="binding site" evidence="2">
    <location>
        <position position="153"/>
    </location>
    <ligand>
        <name>ATP</name>
        <dbReference type="ChEBI" id="CHEBI:30616"/>
    </ligand>
</feature>
<dbReference type="CDD" id="cd02194">
    <property type="entry name" value="ThiL"/>
    <property type="match status" value="1"/>
</dbReference>
<evidence type="ECO:0000256" key="1">
    <source>
        <dbReference type="ARBA" id="ARBA00022977"/>
    </source>
</evidence>
<dbReference type="Pfam" id="PF00586">
    <property type="entry name" value="AIRS"/>
    <property type="match status" value="1"/>
</dbReference>
<keyword evidence="1 2" id="KW-0784">Thiamine biosynthesis</keyword>
<feature type="binding site" evidence="2">
    <location>
        <position position="77"/>
    </location>
    <ligand>
        <name>Mg(2+)</name>
        <dbReference type="ChEBI" id="CHEBI:18420"/>
        <label>2</label>
    </ligand>
</feature>
<protein>
    <recommendedName>
        <fullName evidence="2">Thiamine-monophosphate kinase</fullName>
        <shortName evidence="2">TMP kinase</shortName>
        <shortName evidence="2">Thiamine-phosphate kinase</shortName>
        <ecNumber evidence="2">2.7.4.16</ecNumber>
    </recommendedName>
</protein>
<feature type="binding site" evidence="2">
    <location>
        <position position="77"/>
    </location>
    <ligand>
        <name>Mg(2+)</name>
        <dbReference type="ChEBI" id="CHEBI:18420"/>
        <label>4</label>
    </ligand>
</feature>
<feature type="binding site" evidence="2">
    <location>
        <position position="32"/>
    </location>
    <ligand>
        <name>Mg(2+)</name>
        <dbReference type="ChEBI" id="CHEBI:18420"/>
        <label>3</label>
    </ligand>
</feature>
<dbReference type="Gene3D" id="3.30.1330.10">
    <property type="entry name" value="PurM-like, N-terminal domain"/>
    <property type="match status" value="1"/>
</dbReference>
<dbReference type="PANTHER" id="PTHR30270:SF0">
    <property type="entry name" value="THIAMINE-MONOPHOSPHATE KINASE"/>
    <property type="match status" value="1"/>
</dbReference>
<feature type="binding site" evidence="2">
    <location>
        <position position="290"/>
    </location>
    <ligand>
        <name>substrate</name>
    </ligand>
</feature>
<feature type="binding site" evidence="2">
    <location>
        <position position="77"/>
    </location>
    <ligand>
        <name>Mg(2+)</name>
        <dbReference type="ChEBI" id="CHEBI:18420"/>
        <label>3</label>
    </ligand>
</feature>
<dbReference type="Proteomes" id="UP001597389">
    <property type="component" value="Unassembled WGS sequence"/>
</dbReference>
<feature type="binding site" evidence="2">
    <location>
        <position position="49"/>
    </location>
    <ligand>
        <name>Mg(2+)</name>
        <dbReference type="ChEBI" id="CHEBI:18420"/>
        <label>2</label>
    </ligand>
</feature>
<keyword evidence="2" id="KW-0460">Magnesium</keyword>
<keyword evidence="5" id="KW-1185">Reference proteome</keyword>
<dbReference type="HAMAP" id="MF_02128">
    <property type="entry name" value="TMP_kinase"/>
    <property type="match status" value="1"/>
</dbReference>
<keyword evidence="2" id="KW-0479">Metal-binding</keyword>
<evidence type="ECO:0000256" key="2">
    <source>
        <dbReference type="HAMAP-Rule" id="MF_02128"/>
    </source>
</evidence>
<feature type="binding site" evidence="2">
    <location>
        <position position="243"/>
    </location>
    <ligand>
        <name>substrate</name>
    </ligand>
</feature>
<dbReference type="EMBL" id="JBHUJB010000054">
    <property type="protein sequence ID" value="MFD2159828.1"/>
    <property type="molecule type" value="Genomic_DNA"/>
</dbReference>
<dbReference type="InterPro" id="IPR016188">
    <property type="entry name" value="PurM-like_N"/>
</dbReference>
<dbReference type="EC" id="2.7.4.16" evidence="2"/>
<dbReference type="InterPro" id="IPR006283">
    <property type="entry name" value="ThiL-like"/>
</dbReference>
<dbReference type="Gene3D" id="3.90.650.10">
    <property type="entry name" value="PurM-like C-terminal domain"/>
    <property type="match status" value="1"/>
</dbReference>
<name>A0ABW4ZCT3_9BACT</name>
<comment type="function">
    <text evidence="2">Catalyzes the ATP-dependent phosphorylation of thiamine-monophosphate (TMP) to form thiamine-pyrophosphate (TPP), the active form of vitamin B1.</text>
</comment>
<dbReference type="SUPFAM" id="SSF56042">
    <property type="entry name" value="PurM C-terminal domain-like"/>
    <property type="match status" value="1"/>
</dbReference>
<feature type="binding site" evidence="2">
    <location>
        <position position="48"/>
    </location>
    <ligand>
        <name>Mg(2+)</name>
        <dbReference type="ChEBI" id="CHEBI:18420"/>
        <label>1</label>
    </ligand>
</feature>
<sequence length="295" mass="31644">MKLSDSHEDALIQRVTQHLHQRDDVLVGPGDDCAVITQADGSLLLLKTDCVVESVHFLPEADAERVGWKALARVVSDIAAMGGTPTACVITLILRPDTSVEWLDALYSGIQRCATDFELSIVGGETSSAPPLAPNIISVAGTGSLPPQHLVKRSTSQPGDAIFVTGSLGGSIHGKHLDFTPRLEPAQWLVKHHKPSAMMDLSDGLAKDLPRLAQLSQTHYQLDLNSLPLTPSCTTQQALADGEDYELLFTLPPSLASDLQNSWPSHFPPLTQIGHMTTADSPSTPLNGGWEHFSS</sequence>
<comment type="miscellaneous">
    <text evidence="2">Reaction mechanism of ThiL seems to utilize a direct, inline transfer of the gamma-phosphate of ATP to TMP rather than a phosphorylated enzyme intermediate.</text>
</comment>
<dbReference type="RefSeq" id="WP_377091039.1">
    <property type="nucleotide sequence ID" value="NZ_JBHSJL010000014.1"/>
</dbReference>
<organism evidence="4 5">
    <name type="scientific">Rubritalea tangerina</name>
    <dbReference type="NCBI Taxonomy" id="430798"/>
    <lineage>
        <taxon>Bacteria</taxon>
        <taxon>Pseudomonadati</taxon>
        <taxon>Verrucomicrobiota</taxon>
        <taxon>Verrucomicrobiia</taxon>
        <taxon>Verrucomicrobiales</taxon>
        <taxon>Rubritaleaceae</taxon>
        <taxon>Rubritalea</taxon>
    </lineage>
</organism>
<comment type="caution">
    <text evidence="2">Lacks conserved residue(s) required for the propagation of feature annotation.</text>
</comment>
<feature type="binding site" evidence="2">
    <location>
        <position position="202"/>
    </location>
    <ligand>
        <name>ATP</name>
        <dbReference type="ChEBI" id="CHEBI:30616"/>
    </ligand>
</feature>
<reference evidence="5" key="1">
    <citation type="journal article" date="2019" name="Int. J. Syst. Evol. Microbiol.">
        <title>The Global Catalogue of Microorganisms (GCM) 10K type strain sequencing project: providing services to taxonomists for standard genome sequencing and annotation.</title>
        <authorList>
            <consortium name="The Broad Institute Genomics Platform"/>
            <consortium name="The Broad Institute Genome Sequencing Center for Infectious Disease"/>
            <person name="Wu L."/>
            <person name="Ma J."/>
        </authorList>
    </citation>
    <scope>NUCLEOTIDE SEQUENCE [LARGE SCALE GENOMIC DNA]</scope>
    <source>
        <strain evidence="5">CCUG 57942</strain>
    </source>
</reference>
<comment type="pathway">
    <text evidence="2">Cofactor biosynthesis; thiamine diphosphate biosynthesis; thiamine diphosphate from thiamine phosphate: step 1/1.</text>
</comment>
<evidence type="ECO:0000259" key="3">
    <source>
        <dbReference type="Pfam" id="PF00586"/>
    </source>
</evidence>
<dbReference type="InterPro" id="IPR036676">
    <property type="entry name" value="PurM-like_C_sf"/>
</dbReference>
<feature type="domain" description="PurM-like N-terminal" evidence="3">
    <location>
        <begin position="30"/>
        <end position="143"/>
    </location>
</feature>
<dbReference type="SUPFAM" id="SSF55326">
    <property type="entry name" value="PurM N-terminal domain-like"/>
    <property type="match status" value="1"/>
</dbReference>
<dbReference type="PIRSF" id="PIRSF005303">
    <property type="entry name" value="Thiam_monoph_kin"/>
    <property type="match status" value="1"/>
</dbReference>
<evidence type="ECO:0000313" key="4">
    <source>
        <dbReference type="EMBL" id="MFD2159828.1"/>
    </source>
</evidence>
<gene>
    <name evidence="2 4" type="primary">thiL</name>
    <name evidence="4" type="ORF">ACFSW8_13050</name>
</gene>
<dbReference type="InterPro" id="IPR036921">
    <property type="entry name" value="PurM-like_N_sf"/>
</dbReference>
<feature type="binding site" evidence="2">
    <location>
        <position position="56"/>
    </location>
    <ligand>
        <name>substrate</name>
    </ligand>
</feature>
<comment type="catalytic activity">
    <reaction evidence="2">
        <text>thiamine phosphate + ATP = thiamine diphosphate + ADP</text>
        <dbReference type="Rhea" id="RHEA:15913"/>
        <dbReference type="ChEBI" id="CHEBI:30616"/>
        <dbReference type="ChEBI" id="CHEBI:37575"/>
        <dbReference type="ChEBI" id="CHEBI:58937"/>
        <dbReference type="ChEBI" id="CHEBI:456216"/>
        <dbReference type="EC" id="2.7.4.16"/>
    </reaction>
</comment>
<comment type="similarity">
    <text evidence="2">Belongs to the thiamine-monophosphate kinase family.</text>
</comment>
<proteinExistence type="inferred from homology"/>
<feature type="binding site" evidence="2">
    <location>
        <position position="32"/>
    </location>
    <ligand>
        <name>Mg(2+)</name>
        <dbReference type="ChEBI" id="CHEBI:18420"/>
        <label>4</label>
    </ligand>
</feature>
<dbReference type="NCBIfam" id="TIGR01379">
    <property type="entry name" value="thiL"/>
    <property type="match status" value="1"/>
</dbReference>
<feature type="binding site" evidence="2">
    <location>
        <position position="200"/>
    </location>
    <ligand>
        <name>Mg(2+)</name>
        <dbReference type="ChEBI" id="CHEBI:18420"/>
        <label>3</label>
    </ligand>
</feature>
<feature type="binding site" evidence="2">
    <location>
        <position position="203"/>
    </location>
    <ligand>
        <name>Mg(2+)</name>
        <dbReference type="ChEBI" id="CHEBI:18420"/>
        <label>5</label>
    </ligand>
</feature>
<dbReference type="GO" id="GO:0009030">
    <property type="term" value="F:thiamine-phosphate kinase activity"/>
    <property type="evidence" value="ECO:0007669"/>
    <property type="project" value="UniProtKB-EC"/>
</dbReference>
<keyword evidence="2" id="KW-0067">ATP-binding</keyword>
<evidence type="ECO:0000313" key="5">
    <source>
        <dbReference type="Proteomes" id="UP001597389"/>
    </source>
</evidence>
<keyword evidence="2 4" id="KW-0418">Kinase</keyword>